<dbReference type="Pfam" id="PF25030">
    <property type="entry name" value="M-HEAT_ATR"/>
    <property type="match status" value="1"/>
</dbReference>
<evidence type="ECO:0000256" key="14">
    <source>
        <dbReference type="ARBA" id="ARBA00047899"/>
    </source>
</evidence>
<dbReference type="Pfam" id="PF00454">
    <property type="entry name" value="PI3_PI4_kinase"/>
    <property type="match status" value="1"/>
</dbReference>
<comment type="similarity">
    <text evidence="2">Belongs to the PI3/PI4-kinase family. ATM subfamily.</text>
</comment>
<dbReference type="SMART" id="SM00146">
    <property type="entry name" value="PI3Kc"/>
    <property type="match status" value="1"/>
</dbReference>
<feature type="domain" description="FATC" evidence="19">
    <location>
        <begin position="2474"/>
        <end position="2506"/>
    </location>
</feature>
<dbReference type="SMART" id="SM01343">
    <property type="entry name" value="FATC"/>
    <property type="match status" value="1"/>
</dbReference>
<dbReference type="Pfam" id="PF08064">
    <property type="entry name" value="UME"/>
    <property type="match status" value="1"/>
</dbReference>
<evidence type="ECO:0000256" key="10">
    <source>
        <dbReference type="ARBA" id="ARBA00022840"/>
    </source>
</evidence>
<dbReference type="GO" id="GO:0005524">
    <property type="term" value="F:ATP binding"/>
    <property type="evidence" value="ECO:0007669"/>
    <property type="project" value="UniProtKB-KW"/>
</dbReference>
<dbReference type="PANTHER" id="PTHR11139:SF125">
    <property type="entry name" value="SERINE_THREONINE-PROTEIN KINASE MEC1"/>
    <property type="match status" value="1"/>
</dbReference>
<keyword evidence="12" id="KW-0539">Nucleus</keyword>
<keyword evidence="8" id="KW-0227">DNA damage</keyword>
<dbReference type="SMART" id="SM00802">
    <property type="entry name" value="UME"/>
    <property type="match status" value="1"/>
</dbReference>
<dbReference type="FunFam" id="1.10.1070.11:FF:000031">
    <property type="entry name" value="Phosphatidyl inositol 3-kinase"/>
    <property type="match status" value="1"/>
</dbReference>
<evidence type="ECO:0000256" key="8">
    <source>
        <dbReference type="ARBA" id="ARBA00022763"/>
    </source>
</evidence>
<evidence type="ECO:0000313" key="21">
    <source>
        <dbReference type="Proteomes" id="UP000800035"/>
    </source>
</evidence>
<feature type="region of interest" description="Disordered" evidence="16">
    <location>
        <begin position="1"/>
        <end position="23"/>
    </location>
</feature>
<comment type="function">
    <text evidence="13">Serine/threonine protein kinase which activates checkpoint signaling upon genotoxic stresses such as ionizing radiation (IR), ultraviolet light (UV), or DNA replication stalling, thereby acting as a DNA damage sensor. Recognizes the substrate consensus sequence [ST]-Q. Phosphorylates histone H2A to form H2AS128ph (gamma-H2A) at sites of DNA damage, involved in the regulation of DNA damage response mechanism. Required for the control of telomere length and genome stability.</text>
</comment>
<dbReference type="GO" id="GO:0000077">
    <property type="term" value="P:DNA damage checkpoint signaling"/>
    <property type="evidence" value="ECO:0007669"/>
    <property type="project" value="TreeGrafter"/>
</dbReference>
<dbReference type="Gene3D" id="3.30.1010.10">
    <property type="entry name" value="Phosphatidylinositol 3-kinase Catalytic Subunit, Chain A, domain 4"/>
    <property type="match status" value="1"/>
</dbReference>
<evidence type="ECO:0000256" key="16">
    <source>
        <dbReference type="SAM" id="MobiDB-lite"/>
    </source>
</evidence>
<dbReference type="PANTHER" id="PTHR11139">
    <property type="entry name" value="ATAXIA TELANGIECTASIA MUTATED ATM -RELATED"/>
    <property type="match status" value="1"/>
</dbReference>
<evidence type="ECO:0000256" key="6">
    <source>
        <dbReference type="ARBA" id="ARBA00022679"/>
    </source>
</evidence>
<name>A0A6A5TLJ7_9PLEO</name>
<keyword evidence="11" id="KW-0234">DNA repair</keyword>
<dbReference type="PROSITE" id="PS51190">
    <property type="entry name" value="FATC"/>
    <property type="match status" value="1"/>
</dbReference>
<dbReference type="GO" id="GO:0004674">
    <property type="term" value="F:protein serine/threonine kinase activity"/>
    <property type="evidence" value="ECO:0007669"/>
    <property type="project" value="UniProtKB-KW"/>
</dbReference>
<evidence type="ECO:0000256" key="5">
    <source>
        <dbReference type="ARBA" id="ARBA00022527"/>
    </source>
</evidence>
<evidence type="ECO:0000256" key="1">
    <source>
        <dbReference type="ARBA" id="ARBA00004123"/>
    </source>
</evidence>
<dbReference type="EC" id="2.7.11.1" evidence="4"/>
<dbReference type="PROSITE" id="PS50290">
    <property type="entry name" value="PI3_4_KINASE_3"/>
    <property type="match status" value="1"/>
</dbReference>
<dbReference type="InterPro" id="IPR011009">
    <property type="entry name" value="Kinase-like_dom_sf"/>
</dbReference>
<dbReference type="Pfam" id="PF02260">
    <property type="entry name" value="FATC"/>
    <property type="match status" value="1"/>
</dbReference>
<dbReference type="SUPFAM" id="SSF48452">
    <property type="entry name" value="TPR-like"/>
    <property type="match status" value="1"/>
</dbReference>
<keyword evidence="7" id="KW-0547">Nucleotide-binding</keyword>
<evidence type="ECO:0000313" key="20">
    <source>
        <dbReference type="EMBL" id="KAF1953605.1"/>
    </source>
</evidence>
<feature type="domain" description="PI3K/PI4K catalytic" evidence="17">
    <location>
        <begin position="2170"/>
        <end position="2477"/>
    </location>
</feature>
<dbReference type="SUPFAM" id="SSF48371">
    <property type="entry name" value="ARM repeat"/>
    <property type="match status" value="1"/>
</dbReference>
<dbReference type="InterPro" id="IPR014009">
    <property type="entry name" value="PIK_FAT"/>
</dbReference>
<dbReference type="Proteomes" id="UP000800035">
    <property type="component" value="Unassembled WGS sequence"/>
</dbReference>
<dbReference type="Gene3D" id="1.10.1070.11">
    <property type="entry name" value="Phosphatidylinositol 3-/4-kinase, catalytic domain"/>
    <property type="match status" value="1"/>
</dbReference>
<accession>A0A6A5TLJ7</accession>
<dbReference type="InterPro" id="IPR056802">
    <property type="entry name" value="ATR-like_M-HEAT"/>
</dbReference>
<feature type="domain" description="FAT" evidence="18">
    <location>
        <begin position="1477"/>
        <end position="2058"/>
    </location>
</feature>
<comment type="catalytic activity">
    <reaction evidence="14">
        <text>L-threonyl-[protein] + ATP = O-phospho-L-threonyl-[protein] + ADP + H(+)</text>
        <dbReference type="Rhea" id="RHEA:46608"/>
        <dbReference type="Rhea" id="RHEA-COMP:11060"/>
        <dbReference type="Rhea" id="RHEA-COMP:11605"/>
        <dbReference type="ChEBI" id="CHEBI:15378"/>
        <dbReference type="ChEBI" id="CHEBI:30013"/>
        <dbReference type="ChEBI" id="CHEBI:30616"/>
        <dbReference type="ChEBI" id="CHEBI:61977"/>
        <dbReference type="ChEBI" id="CHEBI:456216"/>
        <dbReference type="EC" id="2.7.11.1"/>
    </reaction>
</comment>
<evidence type="ECO:0000256" key="15">
    <source>
        <dbReference type="ARBA" id="ARBA00048679"/>
    </source>
</evidence>
<keyword evidence="9" id="KW-0418">Kinase</keyword>
<dbReference type="CDD" id="cd00892">
    <property type="entry name" value="PIKKc_ATR"/>
    <property type="match status" value="1"/>
</dbReference>
<keyword evidence="21" id="KW-1185">Reference proteome</keyword>
<comment type="subunit">
    <text evidence="3">Associates with DNA double-strand breaks.</text>
</comment>
<evidence type="ECO:0000256" key="7">
    <source>
        <dbReference type="ARBA" id="ARBA00022741"/>
    </source>
</evidence>
<reference evidence="20" key="1">
    <citation type="journal article" date="2020" name="Stud. Mycol.">
        <title>101 Dothideomycetes genomes: a test case for predicting lifestyles and emergence of pathogens.</title>
        <authorList>
            <person name="Haridas S."/>
            <person name="Albert R."/>
            <person name="Binder M."/>
            <person name="Bloem J."/>
            <person name="Labutti K."/>
            <person name="Salamov A."/>
            <person name="Andreopoulos B."/>
            <person name="Baker S."/>
            <person name="Barry K."/>
            <person name="Bills G."/>
            <person name="Bluhm B."/>
            <person name="Cannon C."/>
            <person name="Castanera R."/>
            <person name="Culley D."/>
            <person name="Daum C."/>
            <person name="Ezra D."/>
            <person name="Gonzalez J."/>
            <person name="Henrissat B."/>
            <person name="Kuo A."/>
            <person name="Liang C."/>
            <person name="Lipzen A."/>
            <person name="Lutzoni F."/>
            <person name="Magnuson J."/>
            <person name="Mondo S."/>
            <person name="Nolan M."/>
            <person name="Ohm R."/>
            <person name="Pangilinan J."/>
            <person name="Park H.-J."/>
            <person name="Ramirez L."/>
            <person name="Alfaro M."/>
            <person name="Sun H."/>
            <person name="Tritt A."/>
            <person name="Yoshinaga Y."/>
            <person name="Zwiers L.-H."/>
            <person name="Turgeon B."/>
            <person name="Goodwin S."/>
            <person name="Spatafora J."/>
            <person name="Crous P."/>
            <person name="Grigoriev I."/>
        </authorList>
    </citation>
    <scope>NUCLEOTIDE SEQUENCE</scope>
    <source>
        <strain evidence="20">CBS 675.92</strain>
    </source>
</reference>
<dbReference type="SUPFAM" id="SSF56112">
    <property type="entry name" value="Protein kinase-like (PK-like)"/>
    <property type="match status" value="1"/>
</dbReference>
<dbReference type="InterPro" id="IPR016024">
    <property type="entry name" value="ARM-type_fold"/>
</dbReference>
<dbReference type="PROSITE" id="PS00916">
    <property type="entry name" value="PI3_4_KINASE_2"/>
    <property type="match status" value="1"/>
</dbReference>
<dbReference type="Pfam" id="PF23593">
    <property type="entry name" value="HEAT_ATR"/>
    <property type="match status" value="1"/>
</dbReference>
<dbReference type="OrthoDB" id="381190at2759"/>
<evidence type="ECO:0000256" key="12">
    <source>
        <dbReference type="ARBA" id="ARBA00023242"/>
    </source>
</evidence>
<evidence type="ECO:0000256" key="4">
    <source>
        <dbReference type="ARBA" id="ARBA00012513"/>
    </source>
</evidence>
<dbReference type="InterPro" id="IPR018936">
    <property type="entry name" value="PI3/4_kinase_CS"/>
</dbReference>
<dbReference type="GO" id="GO:0006281">
    <property type="term" value="P:DNA repair"/>
    <property type="evidence" value="ECO:0007669"/>
    <property type="project" value="UniProtKB-KW"/>
</dbReference>
<gene>
    <name evidence="20" type="ORF">CC80DRAFT_595794</name>
</gene>
<evidence type="ECO:0000256" key="9">
    <source>
        <dbReference type="ARBA" id="ARBA00022777"/>
    </source>
</evidence>
<dbReference type="Gene3D" id="1.25.40.10">
    <property type="entry name" value="Tetratricopeptide repeat domain"/>
    <property type="match status" value="1"/>
</dbReference>
<evidence type="ECO:0000256" key="11">
    <source>
        <dbReference type="ARBA" id="ARBA00023204"/>
    </source>
</evidence>
<comment type="catalytic activity">
    <reaction evidence="15">
        <text>L-seryl-[protein] + ATP = O-phospho-L-seryl-[protein] + ADP + H(+)</text>
        <dbReference type="Rhea" id="RHEA:17989"/>
        <dbReference type="Rhea" id="RHEA-COMP:9863"/>
        <dbReference type="Rhea" id="RHEA-COMP:11604"/>
        <dbReference type="ChEBI" id="CHEBI:15378"/>
        <dbReference type="ChEBI" id="CHEBI:29999"/>
        <dbReference type="ChEBI" id="CHEBI:30616"/>
        <dbReference type="ChEBI" id="CHEBI:83421"/>
        <dbReference type="ChEBI" id="CHEBI:456216"/>
        <dbReference type="EC" id="2.7.11.1"/>
    </reaction>
</comment>
<dbReference type="PROSITE" id="PS51189">
    <property type="entry name" value="FAT"/>
    <property type="match status" value="1"/>
</dbReference>
<sequence>MPRRGGSSTQRQAPQPVLRENLPPPSTIAAQIVQNANKNQLQNEGKLPPFIEQVRAFLAKPNLEDEDDVCIAFAVTITSGGIDPLLNVDPFGRSDLEEQGDVCLNGLKVIFQQKPYLLLDSNQAGNDEGNPRPPFFVRLLPKLLSLLTQEDLTRIHPNVQNLLHSCFVALSRSRDTMHQATAVLQMYRSCVEDILLASTLDETKEDLPSAAFNLTLPPSSSIFELWSESQHLVALPQGLQKVITSPLRACYVALRLLSVIFPSNSNMPYQTSLPTLENLRSWALDSAIVIWGNSKRWAAFTKAALFRTEMETTYIQLLETLSLPDPVNEDDFSCSPRSALHFTSALLDLIQFCSTSPFEEANQIRLASLLNRLRSIFEALADNDRPKTRRLSGLEHLIRDSIEPSIADFCQEAANFTSLHRDLQLSLCLWTSPGDWPSEVQEQRAHLLTDASQSFSSENLNQDSISISIVKNFRQMNLVEPERPAKRRRTLPEAEEGERFDAYERLVMTLNGSTSDSPVLNLSNLTHIVQAKYLNLSEDEKSSEEEQCDLLSAFSKIACAGSQCLRPSSTSSQQLSKSTCVICDATSPPTDNLSKYWDTDASNEAWKEVVAALMAITKEERFEQSLKPRIHMAVIIGRLYNHVSTSDYLDLDHSLLGQWLLRSMTRSNRELRITASRSLMTFLRDDIHKGIRTNNREKTLEYYGGLTELNKPEIQEAVILAYSQRARSCGEVELEIALMQLVNYLGHPNPFICSFAYSELASLAKDLDRKPQEMFKPYWRTIGFPVVDQLFSNPQKIDHLCSLLGASVDQFLSDTHGDTIAHLVLHKRYKILKKIAIARGTSIGDICLQPRPHLARILALLLCQKGDDVETRAAEALRAAEEQFVLYDLVHLEPAMVACEVLKMAAEHSGQDKKPFHAGFLRVAKLNAVGDSYRDTKMGRAAKTSERDEVEVFISDHVLGVMTEFSKVIENNTGNQSLVERRRYVGALKELVNLAGENIFYALPQLRACLQSAMASVDLCDQAFDVWTTLLDTLETEHLITIIDQTFALIVCNWPLFSEESQLKAAQALESLRRVHNRALQERVAYIPSLSTIPMFSKLEGEMTRLRAKIDPVVLFGIFSERCNDENAIVVRQALKELIPFLETHQKLLHESSIGQKPLDVLVTLSRSLLDVCVRFAGKDLDIPRLCAQCLGLVGGLDPHRMETVREKKRILVLSNFTVRVEVIDFAAFMLENVIVDVFLTTTNPQAQGFLAYLMQELCKACEFDREPMAPTQRHRYSPSDASKRWQQLPEPVRNTITPFLSSRYVFQPLPHNNHVQYPYFNLQISHGTWLRHFAYDLLSRAKEPNAQIIFPTIAGVLRRVDLSIAAFILPFAALNVILDGDEGEASAIVQELLHILNTNMQSADQVEATNIKQCSENVFQIIDYLSLWLHEKHKEMTEKRAMAGKTGRGLEETEEIEFLTHVSKVEAVLQKLPAKVISTRAVECGSFNRALFHWEKHYREEQAKTESFNAYFPKDDLLQHLQFIYAQIDEPDSVEGISAHLQVLNPEQQIMEHRKAGRWTAAQSWYELALAERPNDAETQINLLTCLKESGQYDAILNHVDGFHASDSISPSTLPFAAQAAWSSGKYEQLEKILAMSPDQPTASLDFNIGIGKALLAMRREDADAFKQTIEDLRGTLARSLSPSATASLHASHDHLVKLHTLYELEAISGMSTYTARNHEALLENLDRRLDILGAYTSDKQYLLGVRRAAMQLSTIGFTNLDVASTWLTTARLLRKGDFTPAAFNAILHATQLGDGAAKIEYSKMLWKEGHHRKAIQSIRGAIKSDSFQTKDLQSMDISVSVSTTGLATTADGPQAPNRVKAHAQMLLAKWLDRAGQTQSTVLKEEYARGIMIFPKWDKGHYYLGRYYLKLYETEKALPPAKQAQNFLAGELAKLVVENFTRSTVYGAKHYYQTIPKLLTLWLDMGTEIINSQPKLTRDKELHQHKVNHLEYINKYIKRYSNERMPAYPWYTALPQIISRISHPDKSVWDVLSHIIMKVAGQYPQQALWSLFALLHSTQDGRKSRGTTILQKLRDHGKRKSGNIDLKALIGQGQRLTDALLIACNTQIEPRAVHVSLSKDLHFKMSLLPCALVVPIEATMTAMLPSSNESKAIRAHNPFPSETITIASFRDDVFVLSSLQRPRKLVAVGSDGKFYGLMCKPKDDLRKDQRLMEFNAMINRAFQRDTASIKRRLYIKTYGVTPLNEECGAIEWVEGLKPMRDIIIRLYRQRNIQIDYGEIRILLNEASSSPSKTPIFTQKILQKFQPVLHEWFLETFPEPEAWFAARLRYMRSCAVMSIVGHVLGLGDRHGENVLLEEGNGGTFHVDFNCLFDKGLTFEKPELVPFRLTHNMVDAMGPSGIEGPFRSTCEITYGLLRQHLDTLITILETFVHDPTTDFVGQRKKRRIPGVPETPTEVLEMVRGKVEGEIRGESLKLSVEGYVEWLVAMARDPGRLAGMYIGWCAFF</sequence>
<dbReference type="InterPro" id="IPR011990">
    <property type="entry name" value="TPR-like_helical_dom_sf"/>
</dbReference>
<evidence type="ECO:0000256" key="13">
    <source>
        <dbReference type="ARBA" id="ARBA00025079"/>
    </source>
</evidence>
<dbReference type="Pfam" id="PF02259">
    <property type="entry name" value="FAT"/>
    <property type="match status" value="1"/>
</dbReference>
<dbReference type="InterPro" id="IPR000403">
    <property type="entry name" value="PI3/4_kinase_cat_dom"/>
</dbReference>
<dbReference type="InterPro" id="IPR057564">
    <property type="entry name" value="HEAT_ATR"/>
</dbReference>
<evidence type="ECO:0000259" key="19">
    <source>
        <dbReference type="PROSITE" id="PS51190"/>
    </source>
</evidence>
<dbReference type="InterPro" id="IPR003152">
    <property type="entry name" value="FATC_dom"/>
</dbReference>
<proteinExistence type="inferred from homology"/>
<dbReference type="GO" id="GO:0000723">
    <property type="term" value="P:telomere maintenance"/>
    <property type="evidence" value="ECO:0007669"/>
    <property type="project" value="TreeGrafter"/>
</dbReference>
<evidence type="ECO:0000259" key="18">
    <source>
        <dbReference type="PROSITE" id="PS51189"/>
    </source>
</evidence>
<keyword evidence="10" id="KW-0067">ATP-binding</keyword>
<keyword evidence="6" id="KW-0808">Transferase</keyword>
<keyword evidence="5" id="KW-0723">Serine/threonine-protein kinase</keyword>
<evidence type="ECO:0000256" key="3">
    <source>
        <dbReference type="ARBA" id="ARBA00011370"/>
    </source>
</evidence>
<dbReference type="InterPro" id="IPR050517">
    <property type="entry name" value="DDR_Repair_Kinase"/>
</dbReference>
<dbReference type="InterPro" id="IPR036940">
    <property type="entry name" value="PI3/4_kinase_cat_sf"/>
</dbReference>
<dbReference type="GO" id="GO:0005634">
    <property type="term" value="C:nucleus"/>
    <property type="evidence" value="ECO:0007669"/>
    <property type="project" value="UniProtKB-SubCell"/>
</dbReference>
<dbReference type="GO" id="GO:0005694">
    <property type="term" value="C:chromosome"/>
    <property type="evidence" value="ECO:0007669"/>
    <property type="project" value="TreeGrafter"/>
</dbReference>
<dbReference type="InterPro" id="IPR003151">
    <property type="entry name" value="PIK-rel_kinase_FAT"/>
</dbReference>
<protein>
    <recommendedName>
        <fullName evidence="4">non-specific serine/threonine protein kinase</fullName>
        <ecNumber evidence="4">2.7.11.1</ecNumber>
    </recommendedName>
</protein>
<organism evidence="20 21">
    <name type="scientific">Byssothecium circinans</name>
    <dbReference type="NCBI Taxonomy" id="147558"/>
    <lineage>
        <taxon>Eukaryota</taxon>
        <taxon>Fungi</taxon>
        <taxon>Dikarya</taxon>
        <taxon>Ascomycota</taxon>
        <taxon>Pezizomycotina</taxon>
        <taxon>Dothideomycetes</taxon>
        <taxon>Pleosporomycetidae</taxon>
        <taxon>Pleosporales</taxon>
        <taxon>Massarineae</taxon>
        <taxon>Massarinaceae</taxon>
        <taxon>Byssothecium</taxon>
    </lineage>
</organism>
<dbReference type="InterPro" id="IPR012993">
    <property type="entry name" value="UME"/>
</dbReference>
<evidence type="ECO:0000259" key="17">
    <source>
        <dbReference type="PROSITE" id="PS50290"/>
    </source>
</evidence>
<evidence type="ECO:0000256" key="2">
    <source>
        <dbReference type="ARBA" id="ARBA00010769"/>
    </source>
</evidence>
<dbReference type="EMBL" id="ML977003">
    <property type="protein sequence ID" value="KAF1953605.1"/>
    <property type="molecule type" value="Genomic_DNA"/>
</dbReference>
<comment type="subcellular location">
    <subcellularLocation>
        <location evidence="1">Nucleus</location>
    </subcellularLocation>
</comment>
<feature type="compositionally biased region" description="Polar residues" evidence="16">
    <location>
        <begin position="1"/>
        <end position="13"/>
    </location>
</feature>